<gene>
    <name evidence="9" type="ORF">DRM93_05030</name>
    <name evidence="10" type="ORF">DRM94_05030</name>
</gene>
<keyword evidence="6 10" id="KW-0378">Hydrolase</keyword>
<dbReference type="InterPro" id="IPR011356">
    <property type="entry name" value="Leucine_aapep/pepB"/>
</dbReference>
<dbReference type="InterPro" id="IPR008330">
    <property type="entry name" value="Pept_M17_PepB"/>
</dbReference>
<dbReference type="EMBL" id="QORL01000007">
    <property type="protein sequence ID" value="TFF78829.1"/>
    <property type="molecule type" value="Genomic_DNA"/>
</dbReference>
<evidence type="ECO:0000256" key="4">
    <source>
        <dbReference type="ARBA" id="ARBA00022670"/>
    </source>
</evidence>
<dbReference type="InterPro" id="IPR047620">
    <property type="entry name" value="M17_PepB-like_N"/>
</dbReference>
<evidence type="ECO:0000256" key="2">
    <source>
        <dbReference type="ARBA" id="ARBA00022438"/>
    </source>
</evidence>
<dbReference type="EC" id="3.4.11.23" evidence="10"/>
<keyword evidence="11" id="KW-1185">Reference proteome</keyword>
<dbReference type="PROSITE" id="PS00631">
    <property type="entry name" value="CYTOSOL_AP"/>
    <property type="match status" value="1"/>
</dbReference>
<evidence type="ECO:0000259" key="8">
    <source>
        <dbReference type="PROSITE" id="PS00631"/>
    </source>
</evidence>
<organism evidence="10 12">
    <name type="scientific">Aeromonas taiwanensis</name>
    <dbReference type="NCBI Taxonomy" id="633417"/>
    <lineage>
        <taxon>Bacteria</taxon>
        <taxon>Pseudomonadati</taxon>
        <taxon>Pseudomonadota</taxon>
        <taxon>Gammaproteobacteria</taxon>
        <taxon>Aeromonadales</taxon>
        <taxon>Aeromonadaceae</taxon>
        <taxon>Aeromonas</taxon>
    </lineage>
</organism>
<evidence type="ECO:0000313" key="12">
    <source>
        <dbReference type="Proteomes" id="UP000297914"/>
    </source>
</evidence>
<dbReference type="AlphaFoldDB" id="A0A5F0KDE7"/>
<name>A0A5F0KDE7_9GAMM</name>
<dbReference type="PIRSF" id="PIRSF036388">
    <property type="entry name" value="Ctsl_amnpptdse_B"/>
    <property type="match status" value="1"/>
</dbReference>
<evidence type="ECO:0000256" key="7">
    <source>
        <dbReference type="ARBA" id="ARBA00023211"/>
    </source>
</evidence>
<dbReference type="GO" id="GO:0006508">
    <property type="term" value="P:proteolysis"/>
    <property type="evidence" value="ECO:0007669"/>
    <property type="project" value="UniProtKB-KW"/>
</dbReference>
<dbReference type="InterPro" id="IPR000819">
    <property type="entry name" value="Peptidase_M17_C"/>
</dbReference>
<evidence type="ECO:0000256" key="6">
    <source>
        <dbReference type="ARBA" id="ARBA00022801"/>
    </source>
</evidence>
<dbReference type="EMBL" id="QORK01000007">
    <property type="protein sequence ID" value="TFF82581.1"/>
    <property type="molecule type" value="Genomic_DNA"/>
</dbReference>
<protein>
    <submittedName>
        <fullName evidence="10">Aminopeptidase PepB</fullName>
        <ecNumber evidence="10">3.4.11.23</ecNumber>
    </submittedName>
</protein>
<dbReference type="GO" id="GO:0070006">
    <property type="term" value="F:metalloaminopeptidase activity"/>
    <property type="evidence" value="ECO:0007669"/>
    <property type="project" value="InterPro"/>
</dbReference>
<dbReference type="Gene3D" id="3.40.630.10">
    <property type="entry name" value="Zn peptidases"/>
    <property type="match status" value="1"/>
</dbReference>
<dbReference type="PRINTS" id="PR00481">
    <property type="entry name" value="LAMNOPPTDASE"/>
</dbReference>
<comment type="caution">
    <text evidence="10">The sequence shown here is derived from an EMBL/GenBank/DDBJ whole genome shotgun (WGS) entry which is preliminary data.</text>
</comment>
<evidence type="ECO:0000313" key="9">
    <source>
        <dbReference type="EMBL" id="TFF78829.1"/>
    </source>
</evidence>
<dbReference type="NCBIfam" id="NF003450">
    <property type="entry name" value="PRK05015.1"/>
    <property type="match status" value="1"/>
</dbReference>
<sequence>MNVWLSREFAPAEWGEGALLSHRADGMVIHLVTATPLLDIQQAARRLCSQGIQQVVLAGHWEREQQWAFAQGLQTPKAEVALQWATSSEEDREELEARWLCGRWVREMTNATPEQLGPLELAVEAAAFLTELAPDRISHRILKGEALQQAGWVGLYQVGRGSDREPVMLELDFNPSKDPKAPVAAALVGKGITFDSGGYSMKTSQGMLTMKHDMGGAAIVTGALALAILRGLDKRVKLILCCAENLVSGHAYKLGDILTYKNGTTVEIVNTDAEGRLVLADGLQLAGESGAPLIIDAATLTGAAVMALGGRYNALFGLDKGLVSRAMAYSDAEQEPAWPLPLESWHRHQCPSHYADTANSRPVPGGGPGGASNAAGFLSRFVPNEGRGWLHVDLAACFNENGDSLWAPGANTLGMRTIAHTLLTETRSAI</sequence>
<dbReference type="Proteomes" id="UP000297914">
    <property type="component" value="Unassembled WGS sequence"/>
</dbReference>
<dbReference type="Pfam" id="PF00883">
    <property type="entry name" value="Peptidase_M17"/>
    <property type="match status" value="1"/>
</dbReference>
<dbReference type="SUPFAM" id="SSF53187">
    <property type="entry name" value="Zn-dependent exopeptidases"/>
    <property type="match status" value="1"/>
</dbReference>
<dbReference type="PANTHER" id="PTHR11963">
    <property type="entry name" value="LEUCINE AMINOPEPTIDASE-RELATED"/>
    <property type="match status" value="1"/>
</dbReference>
<feature type="domain" description="Cytosol aminopeptidase" evidence="8">
    <location>
        <begin position="270"/>
        <end position="277"/>
    </location>
</feature>
<evidence type="ECO:0000256" key="5">
    <source>
        <dbReference type="ARBA" id="ARBA00022723"/>
    </source>
</evidence>
<dbReference type="Pfam" id="PF12404">
    <property type="entry name" value="DUF3663"/>
    <property type="match status" value="1"/>
</dbReference>
<keyword evidence="4" id="KW-0645">Protease</keyword>
<evidence type="ECO:0000256" key="1">
    <source>
        <dbReference type="ARBA" id="ARBA00009528"/>
    </source>
</evidence>
<keyword evidence="3" id="KW-0963">Cytoplasm</keyword>
<keyword evidence="2 10" id="KW-0031">Aminopeptidase</keyword>
<evidence type="ECO:0000313" key="11">
    <source>
        <dbReference type="Proteomes" id="UP000297720"/>
    </source>
</evidence>
<dbReference type="Proteomes" id="UP000297720">
    <property type="component" value="Unassembled WGS sequence"/>
</dbReference>
<accession>A0A5F0KDE7</accession>
<keyword evidence="7" id="KW-0464">Manganese</keyword>
<dbReference type="PANTHER" id="PTHR11963:SF20">
    <property type="entry name" value="PEPTIDASE B"/>
    <property type="match status" value="1"/>
</dbReference>
<dbReference type="RefSeq" id="WP_134695011.1">
    <property type="nucleotide sequence ID" value="NZ_QORJ01000008.1"/>
</dbReference>
<dbReference type="GO" id="GO:0005737">
    <property type="term" value="C:cytoplasm"/>
    <property type="evidence" value="ECO:0007669"/>
    <property type="project" value="InterPro"/>
</dbReference>
<dbReference type="OrthoDB" id="9809354at2"/>
<reference evidence="10 12" key="1">
    <citation type="submission" date="2018-06" db="EMBL/GenBank/DDBJ databases">
        <title>Occurrence of a novel blaKPC-2- and qnrS2- harbouring IncP6 plasmid from Aeromonas taiwanensis isolates recovered from the river sediments.</title>
        <authorList>
            <person name="Zheng B."/>
            <person name="Yu X."/>
            <person name="Xiao Y."/>
        </authorList>
    </citation>
    <scope>NUCLEOTIDE SEQUENCE [LARGE SCALE GENOMIC DNA]</scope>
    <source>
        <strain evidence="9 11">1713</strain>
        <strain evidence="10 12">198</strain>
    </source>
</reference>
<keyword evidence="5" id="KW-0479">Metal-binding</keyword>
<dbReference type="GO" id="GO:0030145">
    <property type="term" value="F:manganese ion binding"/>
    <property type="evidence" value="ECO:0007669"/>
    <property type="project" value="InterPro"/>
</dbReference>
<proteinExistence type="inferred from homology"/>
<comment type="similarity">
    <text evidence="1">Belongs to the peptidase M17 family.</text>
</comment>
<evidence type="ECO:0000256" key="3">
    <source>
        <dbReference type="ARBA" id="ARBA00022490"/>
    </source>
</evidence>
<evidence type="ECO:0000313" key="10">
    <source>
        <dbReference type="EMBL" id="TFF82581.1"/>
    </source>
</evidence>